<sequence length="62" mass="6873">MATFGRRRASGRAEEAFGRAEADPRKGSVSCENQPFGSRREMSSARRRTLPPSRLSVPKPPQ</sequence>
<dbReference type="Proteomes" id="UP000234789">
    <property type="component" value="Unassembled WGS sequence"/>
</dbReference>
<evidence type="ECO:0000313" key="3">
    <source>
        <dbReference type="Proteomes" id="UP000234789"/>
    </source>
</evidence>
<organism evidence="2 3">
    <name type="scientific">Paenibacillus pasadenensis</name>
    <dbReference type="NCBI Taxonomy" id="217090"/>
    <lineage>
        <taxon>Bacteria</taxon>
        <taxon>Bacillati</taxon>
        <taxon>Bacillota</taxon>
        <taxon>Bacilli</taxon>
        <taxon>Bacillales</taxon>
        <taxon>Paenibacillaceae</taxon>
        <taxon>Paenibacillus</taxon>
    </lineage>
</organism>
<dbReference type="AlphaFoldDB" id="A0A2N5NCV9"/>
<evidence type="ECO:0000313" key="2">
    <source>
        <dbReference type="EMBL" id="PLT48153.1"/>
    </source>
</evidence>
<proteinExistence type="predicted"/>
<name>A0A2N5NCV9_9BACL</name>
<feature type="compositionally biased region" description="Basic and acidic residues" evidence="1">
    <location>
        <begin position="11"/>
        <end position="26"/>
    </location>
</feature>
<protein>
    <submittedName>
        <fullName evidence="2">Uncharacterized protein</fullName>
    </submittedName>
</protein>
<evidence type="ECO:0000256" key="1">
    <source>
        <dbReference type="SAM" id="MobiDB-lite"/>
    </source>
</evidence>
<gene>
    <name evidence="2" type="ORF">B8V81_0285</name>
</gene>
<comment type="caution">
    <text evidence="2">The sequence shown here is derived from an EMBL/GenBank/DDBJ whole genome shotgun (WGS) entry which is preliminary data.</text>
</comment>
<feature type="compositionally biased region" description="Basic residues" evidence="1">
    <location>
        <begin position="1"/>
        <end position="10"/>
    </location>
</feature>
<keyword evidence="3" id="KW-1185">Reference proteome</keyword>
<dbReference type="EMBL" id="NFEZ01000001">
    <property type="protein sequence ID" value="PLT48153.1"/>
    <property type="molecule type" value="Genomic_DNA"/>
</dbReference>
<reference evidence="2 3" key="1">
    <citation type="submission" date="2017-05" db="EMBL/GenBank/DDBJ databases">
        <title>Functional genome analysis of Paenibacillus pasadenensis strain R16: insights on endophytic life style and antifungal activity.</title>
        <authorList>
            <person name="Passera A."/>
            <person name="Marcolungo L."/>
            <person name="Casati P."/>
            <person name="Brasca M."/>
            <person name="Quaglino F."/>
            <person name="Delledonne M."/>
        </authorList>
    </citation>
    <scope>NUCLEOTIDE SEQUENCE [LARGE SCALE GENOMIC DNA]</scope>
    <source>
        <strain evidence="2 3">R16</strain>
    </source>
</reference>
<feature type="region of interest" description="Disordered" evidence="1">
    <location>
        <begin position="1"/>
        <end position="62"/>
    </location>
</feature>
<accession>A0A2N5NCV9</accession>